<gene>
    <name evidence="2" type="ORF">HKI87_02g16300</name>
</gene>
<organism evidence="2 3">
    <name type="scientific">Chloropicon roscoffensis</name>
    <dbReference type="NCBI Taxonomy" id="1461544"/>
    <lineage>
        <taxon>Eukaryota</taxon>
        <taxon>Viridiplantae</taxon>
        <taxon>Chlorophyta</taxon>
        <taxon>Chloropicophyceae</taxon>
        <taxon>Chloropicales</taxon>
        <taxon>Chloropicaceae</taxon>
        <taxon>Chloropicon</taxon>
    </lineage>
</organism>
<keyword evidence="3" id="KW-1185">Reference proteome</keyword>
<dbReference type="AlphaFoldDB" id="A0AAX4P1D8"/>
<reference evidence="2 3" key="1">
    <citation type="submission" date="2024-03" db="EMBL/GenBank/DDBJ databases">
        <title>Complete genome sequence of the green alga Chloropicon roscoffensis RCC1871.</title>
        <authorList>
            <person name="Lemieux C."/>
            <person name="Pombert J.-F."/>
            <person name="Otis C."/>
            <person name="Turmel M."/>
        </authorList>
    </citation>
    <scope>NUCLEOTIDE SEQUENCE [LARGE SCALE GENOMIC DNA]</scope>
    <source>
        <strain evidence="2 3">RCC1871</strain>
    </source>
</reference>
<evidence type="ECO:0000313" key="2">
    <source>
        <dbReference type="EMBL" id="WZN60102.1"/>
    </source>
</evidence>
<evidence type="ECO:0000256" key="1">
    <source>
        <dbReference type="SAM" id="MobiDB-lite"/>
    </source>
</evidence>
<feature type="region of interest" description="Disordered" evidence="1">
    <location>
        <begin position="97"/>
        <end position="127"/>
    </location>
</feature>
<evidence type="ECO:0000313" key="3">
    <source>
        <dbReference type="Proteomes" id="UP001472866"/>
    </source>
</evidence>
<sequence>MDGSERESQRVGAEGEGTSPRGARDGSAGAAHGDKRRRVGAAAEPESGKVASTSADGTRAREAPVPDFTKLEGFYYDCPSWDPLLGPNLEQSIWALLAREPEEEDSDGSGGERERGEPPDIFPPFLSRYPSPKGAAFASILIDSKDRIVVGERATHAELLQRWQEQASAPTPAAAAAEE</sequence>
<name>A0AAX4P1D8_9CHLO</name>
<feature type="region of interest" description="Disordered" evidence="1">
    <location>
        <begin position="1"/>
        <end position="64"/>
    </location>
</feature>
<protein>
    <submittedName>
        <fullName evidence="2">Uncharacterized protein</fullName>
    </submittedName>
</protein>
<proteinExistence type="predicted"/>
<dbReference type="Proteomes" id="UP001472866">
    <property type="component" value="Chromosome 02"/>
</dbReference>
<dbReference type="EMBL" id="CP151502">
    <property type="protein sequence ID" value="WZN60102.1"/>
    <property type="molecule type" value="Genomic_DNA"/>
</dbReference>
<accession>A0AAX4P1D8</accession>